<reference evidence="6" key="1">
    <citation type="submission" date="2011-07" db="EMBL/GenBank/DDBJ databases">
        <authorList>
            <person name="Stanhope M.J."/>
            <person name="Durkin A.S."/>
            <person name="Hostetler J."/>
            <person name="Kim M."/>
            <person name="Radune D."/>
            <person name="Singh I."/>
            <person name="Town C.D."/>
        </authorList>
    </citation>
    <scope>NUCLEOTIDE SEQUENCE [LARGE SCALE GENOMIC DNA]</scope>
    <source>
        <strain evidence="6">HS-6</strain>
    </source>
</reference>
<protein>
    <submittedName>
        <fullName evidence="6">Uncharacterized protein</fullName>
    </submittedName>
</protein>
<evidence type="ECO:0000256" key="3">
    <source>
        <dbReference type="ARBA" id="ARBA00023169"/>
    </source>
</evidence>
<keyword evidence="3" id="KW-0270">Exopolysaccharide synthesis</keyword>
<dbReference type="OrthoDB" id="9776077at2"/>
<evidence type="ECO:0000313" key="6">
    <source>
        <dbReference type="EMBL" id="EHI74113.1"/>
    </source>
</evidence>
<dbReference type="PANTHER" id="PTHR24045:SF0">
    <property type="entry name" value="N-ACETYLGLUCOSAMINE-1-PHOSPHOTRANSFERASE SUBUNITS ALPHA_BETA"/>
    <property type="match status" value="1"/>
</dbReference>
<dbReference type="Proteomes" id="UP000004322">
    <property type="component" value="Unassembled WGS sequence"/>
</dbReference>
<evidence type="ECO:0000313" key="7">
    <source>
        <dbReference type="Proteomes" id="UP000004322"/>
    </source>
</evidence>
<dbReference type="InterPro" id="IPR031358">
    <property type="entry name" value="Stealth_CR1"/>
</dbReference>
<comment type="similarity">
    <text evidence="1">Belongs to the stealth family.</text>
</comment>
<dbReference type="eggNOG" id="COG0438">
    <property type="taxonomic scope" value="Bacteria"/>
</dbReference>
<feature type="domain" description="Stealth protein CR2 conserved region 2" evidence="4">
    <location>
        <begin position="41"/>
        <end position="141"/>
    </location>
</feature>
<dbReference type="InterPro" id="IPR047141">
    <property type="entry name" value="Stealth"/>
</dbReference>
<dbReference type="EMBL" id="AEUV02000002">
    <property type="protein sequence ID" value="EHI74113.1"/>
    <property type="molecule type" value="Genomic_DNA"/>
</dbReference>
<evidence type="ECO:0000256" key="2">
    <source>
        <dbReference type="ARBA" id="ARBA00022679"/>
    </source>
</evidence>
<evidence type="ECO:0000256" key="1">
    <source>
        <dbReference type="ARBA" id="ARBA00007583"/>
    </source>
</evidence>
<evidence type="ECO:0000259" key="5">
    <source>
        <dbReference type="Pfam" id="PF17101"/>
    </source>
</evidence>
<dbReference type="AlphaFoldDB" id="G5JNG1"/>
<sequence length="333" mass="39579">MPKIDFVVPWVDGSDPDWRKNKAKYEVGPSVEAPQADSVNRYREMSAFNYWFRAVEAYTPWVNKIFFVTYGHVPDWLDTSHPKLRLVRHEDYIPKDYLPTFNSNVIELNLHRIPDLSEHFVLFSDDVFINRPVDPDDFFHKGLPRLQAIYRPIIPRGEFDHIEVNNGRLLNKYFYHKPNLKKHLGKYFNYRYGKFNLYNFLSLFYSGIMGYEDAHVGMPSLKSTYAEVWDREEAYLDEMCRNRIRSSQDINHWAMSYWNIETNRFYPQSLKIGKYIPIGDIDSIKKFIQNSSYKMVCINDDESSRDFSKETAIIRQVLSEKLPQKSKFELEGK</sequence>
<dbReference type="STRING" id="873449.STRCR_1416"/>
<dbReference type="Pfam" id="PF17101">
    <property type="entry name" value="Stealth_CR1"/>
    <property type="match status" value="1"/>
</dbReference>
<comment type="caution">
    <text evidence="6">The sequence shown here is derived from an EMBL/GenBank/DDBJ whole genome shotgun (WGS) entry which is preliminary data.</text>
</comment>
<evidence type="ECO:0000259" key="4">
    <source>
        <dbReference type="Pfam" id="PF11380"/>
    </source>
</evidence>
<keyword evidence="2" id="KW-0808">Transferase</keyword>
<gene>
    <name evidence="6" type="ORF">STRCR_1416</name>
</gene>
<dbReference type="PANTHER" id="PTHR24045">
    <property type="match status" value="1"/>
</dbReference>
<dbReference type="InterPro" id="IPR021520">
    <property type="entry name" value="Stealth_CR2"/>
</dbReference>
<accession>G5JNG1</accession>
<proteinExistence type="inferred from homology"/>
<dbReference type="Pfam" id="PF11380">
    <property type="entry name" value="Stealth_CR2"/>
    <property type="match status" value="1"/>
</dbReference>
<organism evidence="6 7">
    <name type="scientific">Streptococcus criceti HS-6</name>
    <dbReference type="NCBI Taxonomy" id="873449"/>
    <lineage>
        <taxon>Bacteria</taxon>
        <taxon>Bacillati</taxon>
        <taxon>Bacillota</taxon>
        <taxon>Bacilli</taxon>
        <taxon>Lactobacillales</taxon>
        <taxon>Streptococcaceae</taxon>
        <taxon>Streptococcus</taxon>
    </lineage>
</organism>
<feature type="domain" description="Stealth protein CR1 conserved region 1" evidence="5">
    <location>
        <begin position="2"/>
        <end position="26"/>
    </location>
</feature>
<dbReference type="GO" id="GO:0000271">
    <property type="term" value="P:polysaccharide biosynthetic process"/>
    <property type="evidence" value="ECO:0007669"/>
    <property type="project" value="UniProtKB-KW"/>
</dbReference>
<name>G5JNG1_STRCG</name>
<dbReference type="RefSeq" id="WP_004226934.1">
    <property type="nucleotide sequence ID" value="NZ_AEUV02000002.1"/>
</dbReference>
<keyword evidence="7" id="KW-1185">Reference proteome</keyword>
<dbReference type="GO" id="GO:0016772">
    <property type="term" value="F:transferase activity, transferring phosphorus-containing groups"/>
    <property type="evidence" value="ECO:0007669"/>
    <property type="project" value="InterPro"/>
</dbReference>